<dbReference type="GO" id="GO:0016020">
    <property type="term" value="C:membrane"/>
    <property type="evidence" value="ECO:0007669"/>
    <property type="project" value="UniProtKB-SubCell"/>
</dbReference>
<name>W4GV43_APHAT</name>
<dbReference type="VEuPathDB" id="FungiDB:H257_04250"/>
<dbReference type="InterPro" id="IPR018499">
    <property type="entry name" value="Tetraspanin/Peripherin"/>
</dbReference>
<evidence type="ECO:0000313" key="6">
    <source>
        <dbReference type="EMBL" id="ETV83542.1"/>
    </source>
</evidence>
<feature type="transmembrane region" description="Helical" evidence="5">
    <location>
        <begin position="46"/>
        <end position="69"/>
    </location>
</feature>
<keyword evidence="2 5" id="KW-0812">Transmembrane</keyword>
<feature type="transmembrane region" description="Helical" evidence="5">
    <location>
        <begin position="239"/>
        <end position="264"/>
    </location>
</feature>
<feature type="transmembrane region" description="Helical" evidence="5">
    <location>
        <begin position="81"/>
        <end position="106"/>
    </location>
</feature>
<comment type="subcellular location">
    <subcellularLocation>
        <location evidence="1">Membrane</location>
        <topology evidence="1">Multi-pass membrane protein</topology>
    </subcellularLocation>
</comment>
<organism evidence="6">
    <name type="scientific">Aphanomyces astaci</name>
    <name type="common">Crayfish plague agent</name>
    <dbReference type="NCBI Taxonomy" id="112090"/>
    <lineage>
        <taxon>Eukaryota</taxon>
        <taxon>Sar</taxon>
        <taxon>Stramenopiles</taxon>
        <taxon>Oomycota</taxon>
        <taxon>Saprolegniomycetes</taxon>
        <taxon>Saprolegniales</taxon>
        <taxon>Verrucalvaceae</taxon>
        <taxon>Aphanomyces</taxon>
    </lineage>
</organism>
<sequence length="288" mass="31747">MGVSVVAKRFLNAWNFIILILGFALLLITLYILLFQSDTYAIPKVGYWSAIVCSGLLILLAALGLYGLRQQRVCVTRNKRNYALGIYCLCGFITGVVLVMAGSMALKFNVVINDSKSLAFVQKAEVFLEEAIIDNLNDFSSAEPAKWKKTQDSWFCCGYFDVPSVQNHIGLKYINMAKKINGIQGIYCSSNCTVTTSNTTQIITSTTSNTSPSQLVCPQVGASWCRDVFLDNAETNNVYVGWVAIVGGSSQLLGFLLGMFLLLCDVRMMRLATMQPKDMEQAIKNAQT</sequence>
<dbReference type="RefSeq" id="XP_009826972.1">
    <property type="nucleotide sequence ID" value="XM_009828670.1"/>
</dbReference>
<dbReference type="OrthoDB" id="71034at2759"/>
<keyword evidence="4 5" id="KW-0472">Membrane</keyword>
<dbReference type="Pfam" id="PF00335">
    <property type="entry name" value="Tetraspanin"/>
    <property type="match status" value="1"/>
</dbReference>
<evidence type="ECO:0000256" key="4">
    <source>
        <dbReference type="ARBA" id="ARBA00023136"/>
    </source>
</evidence>
<dbReference type="GeneID" id="20806246"/>
<evidence type="ECO:0000256" key="1">
    <source>
        <dbReference type="ARBA" id="ARBA00004141"/>
    </source>
</evidence>
<dbReference type="AlphaFoldDB" id="W4GV43"/>
<feature type="transmembrane region" description="Helical" evidence="5">
    <location>
        <begin position="12"/>
        <end position="34"/>
    </location>
</feature>
<evidence type="ECO:0000256" key="3">
    <source>
        <dbReference type="ARBA" id="ARBA00022989"/>
    </source>
</evidence>
<evidence type="ECO:0000256" key="5">
    <source>
        <dbReference type="SAM" id="Phobius"/>
    </source>
</evidence>
<proteinExistence type="predicted"/>
<dbReference type="EMBL" id="KI913120">
    <property type="protein sequence ID" value="ETV83542.1"/>
    <property type="molecule type" value="Genomic_DNA"/>
</dbReference>
<protein>
    <recommendedName>
        <fullName evidence="7">Tetraspanin</fullName>
    </recommendedName>
</protein>
<accession>W4GV43</accession>
<reference evidence="6" key="1">
    <citation type="submission" date="2013-12" db="EMBL/GenBank/DDBJ databases">
        <title>The Genome Sequence of Aphanomyces astaci APO3.</title>
        <authorList>
            <consortium name="The Broad Institute Genomics Platform"/>
            <person name="Russ C."/>
            <person name="Tyler B."/>
            <person name="van West P."/>
            <person name="Dieguez-Uribeondo J."/>
            <person name="Young S.K."/>
            <person name="Zeng Q."/>
            <person name="Gargeya S."/>
            <person name="Fitzgerald M."/>
            <person name="Abouelleil A."/>
            <person name="Alvarado L."/>
            <person name="Chapman S.B."/>
            <person name="Gainer-Dewar J."/>
            <person name="Goldberg J."/>
            <person name="Griggs A."/>
            <person name="Gujja S."/>
            <person name="Hansen M."/>
            <person name="Howarth C."/>
            <person name="Imamovic A."/>
            <person name="Ireland A."/>
            <person name="Larimer J."/>
            <person name="McCowan C."/>
            <person name="Murphy C."/>
            <person name="Pearson M."/>
            <person name="Poon T.W."/>
            <person name="Priest M."/>
            <person name="Roberts A."/>
            <person name="Saif S."/>
            <person name="Shea T."/>
            <person name="Sykes S."/>
            <person name="Wortman J."/>
            <person name="Nusbaum C."/>
            <person name="Birren B."/>
        </authorList>
    </citation>
    <scope>NUCLEOTIDE SEQUENCE [LARGE SCALE GENOMIC DNA]</scope>
    <source>
        <strain evidence="6">APO3</strain>
    </source>
</reference>
<evidence type="ECO:0000256" key="2">
    <source>
        <dbReference type="ARBA" id="ARBA00022692"/>
    </source>
</evidence>
<gene>
    <name evidence="6" type="ORF">H257_04250</name>
</gene>
<evidence type="ECO:0008006" key="7">
    <source>
        <dbReference type="Google" id="ProtNLM"/>
    </source>
</evidence>
<keyword evidence="3 5" id="KW-1133">Transmembrane helix</keyword>